<keyword evidence="9" id="KW-1133">Transmembrane helix</keyword>
<evidence type="ECO:0000256" key="5">
    <source>
        <dbReference type="ARBA" id="ARBA00022777"/>
    </source>
</evidence>
<dbReference type="SMART" id="SM00086">
    <property type="entry name" value="PAC"/>
    <property type="match status" value="2"/>
</dbReference>
<gene>
    <name evidence="14" type="ORF">H6G06_00660</name>
</gene>
<sequence>MLSINQLKIRDFLKIPAHLGVVLVASVVAILMGSLVLIGWYFNIDILKHGFPGSPATMKANTALCFLLSGLSLWLSQIIAVQRSSFRETEGEVNNINSPRRRVFYLWLSRVCAVTVAGIASLTMIQYLFGWNFGIDELLFRDSPIVVTTSHPGRMGFNTALSFILIGVALYLIIQPKKQRCYWYAQIFALITALISLQSLMGYAYKEQILYGIAALTTSMALHTALIFMALSIGILWASSKQGLMQVVTNDSYGGLIARRLLLPAITVPFVVGWLIVNGERAGMYDPAFGISLFAIVLIIIFSVLVWQSAMVIDRLSRQRNRAQEALKENEEKLQSFVNANIIGILFGDVYGGIYRGNDEFLRIIGYTQEDLLAGRIDWQNLTPPEYLYLDEQAIAQAQSSIDGACVPFQKEYIRKDGSRIPVLVGFVLLGEEREKSIAFILDVSAREAALGELQKTKKKILLLNQKLRRRVTELQTLLDMIPIGIGIAEDPECQTINMNPALAKLLRMSPDVNASLTAPLEERPTTFKVFHEGRELTEKELPMQYAAAHGVEILDVEVDVVHEDGTVINLLEYVAPLFDEDGKTRGCIGSFLDITERKHAENLLRNHQKWLEDVLNLMPIPVAFIEPGTARVIFANQAADKLAGGEFPKNKAAEEYHTVYHCTDAVGNTIPNEQMPGVRVARGESLAGVEIDWQTSGGIVSLLIFADTLPAMHGYPATCIITFQDISKLKQIQNDLSSGCKNLQLLFNTANSLLSNQQPVAFIDTVFHQLAEQIDLDAYFNYVVEGNSPVMRLGSYRGISEELAKEIEMLVFGRAVCGTVAQERRAIAINNVQESTDPKTELIRSMGIKAYYSYPLITQGRLIGTLSFASRRVSDFNENQKALMQAVCEQIAIAKDRANLIASLQAQTEQLREANRMKDEFLGVLSHELRSPLNAIVGWSHLLRTRKFSEDQVAQGLETIERNAKMQNQLIDDLLDISRIIRGKLKFNPRACDLVFIINSAIETVSLAAQAKEINLHFYPYSAATLAQIEGTKAVLPFTSAVIVSGDCDRLQQVIWNLLTNAIKFTPQGGNVEIRLDKITISNPEPKNDCSCTCLEHQQPPFRKYAQIQVIDNGIGISSDFLPYVFDRFRQADSSSTRSHGGLGLGLALVRHLVELHGGTVHAESLGENQGSTFTVKLPLLEESTNVGEQNCNREEKSASVSLNSLANATLALSAHLPQLEGVRVLVVDDEADSREFIRTVLEECQAEVKVVASASEALQMLTLWKPDVLVSDIGMPEEDGYSLIRKVRLLPPEKGRNIPAAALTAYAGVEDRMRAIEAGYQLHLPKPIEPAELATVVASLVERNKNIINERITEV</sequence>
<dbReference type="Gene3D" id="1.10.287.130">
    <property type="match status" value="1"/>
</dbReference>
<dbReference type="InterPro" id="IPR005467">
    <property type="entry name" value="His_kinase_dom"/>
</dbReference>
<keyword evidence="5" id="KW-0418">Kinase</keyword>
<feature type="transmembrane region" description="Helical" evidence="9">
    <location>
        <begin position="334"/>
        <end position="354"/>
    </location>
</feature>
<dbReference type="SMART" id="SM00387">
    <property type="entry name" value="HATPase_c"/>
    <property type="match status" value="1"/>
</dbReference>
<evidence type="ECO:0000256" key="7">
    <source>
        <dbReference type="PROSITE-ProRule" id="PRU00169"/>
    </source>
</evidence>
<evidence type="ECO:0000259" key="11">
    <source>
        <dbReference type="PROSITE" id="PS50110"/>
    </source>
</evidence>
<dbReference type="PANTHER" id="PTHR43547:SF2">
    <property type="entry name" value="HYBRID SIGNAL TRANSDUCTION HISTIDINE KINASE C"/>
    <property type="match status" value="1"/>
</dbReference>
<dbReference type="Proteomes" id="UP000662185">
    <property type="component" value="Unassembled WGS sequence"/>
</dbReference>
<comment type="caution">
    <text evidence="14">The sequence shown here is derived from an EMBL/GenBank/DDBJ whole genome shotgun (WGS) entry which is preliminary data.</text>
</comment>
<feature type="domain" description="Response regulatory" evidence="11">
    <location>
        <begin position="1225"/>
        <end position="1343"/>
    </location>
</feature>
<evidence type="ECO:0000256" key="1">
    <source>
        <dbReference type="ARBA" id="ARBA00000085"/>
    </source>
</evidence>
<dbReference type="GO" id="GO:0000155">
    <property type="term" value="F:phosphorelay sensor kinase activity"/>
    <property type="evidence" value="ECO:0007669"/>
    <property type="project" value="InterPro"/>
</dbReference>
<dbReference type="SUPFAM" id="SSF55874">
    <property type="entry name" value="ATPase domain of HSP90 chaperone/DNA topoisomerase II/histidine kinase"/>
    <property type="match status" value="1"/>
</dbReference>
<dbReference type="InterPro" id="IPR000700">
    <property type="entry name" value="PAS-assoc_C"/>
</dbReference>
<dbReference type="InterPro" id="IPR001610">
    <property type="entry name" value="PAC"/>
</dbReference>
<feature type="modified residue" description="4-aspartylphosphate" evidence="7">
    <location>
        <position position="1274"/>
    </location>
</feature>
<evidence type="ECO:0000256" key="3">
    <source>
        <dbReference type="ARBA" id="ARBA00022553"/>
    </source>
</evidence>
<dbReference type="InterPro" id="IPR036890">
    <property type="entry name" value="HATPase_C_sf"/>
</dbReference>
<keyword evidence="15" id="KW-1185">Reference proteome</keyword>
<dbReference type="InterPro" id="IPR036097">
    <property type="entry name" value="HisK_dim/P_sf"/>
</dbReference>
<keyword evidence="8" id="KW-0175">Coiled coil</keyword>
<evidence type="ECO:0000256" key="9">
    <source>
        <dbReference type="SAM" id="Phobius"/>
    </source>
</evidence>
<dbReference type="SUPFAM" id="SSF55781">
    <property type="entry name" value="GAF domain-like"/>
    <property type="match status" value="1"/>
</dbReference>
<feature type="transmembrane region" description="Helical" evidence="9">
    <location>
        <begin position="289"/>
        <end position="313"/>
    </location>
</feature>
<dbReference type="Gene3D" id="3.30.565.10">
    <property type="entry name" value="Histidine kinase-like ATPase, C-terminal domain"/>
    <property type="match status" value="1"/>
</dbReference>
<evidence type="ECO:0000259" key="13">
    <source>
        <dbReference type="PROSITE" id="PS50113"/>
    </source>
</evidence>
<dbReference type="PROSITE" id="PS50113">
    <property type="entry name" value="PAC"/>
    <property type="match status" value="1"/>
</dbReference>
<dbReference type="PANTHER" id="PTHR43547">
    <property type="entry name" value="TWO-COMPONENT HISTIDINE KINASE"/>
    <property type="match status" value="1"/>
</dbReference>
<feature type="transmembrane region" description="Helical" evidence="9">
    <location>
        <begin position="209"/>
        <end position="237"/>
    </location>
</feature>
<evidence type="ECO:0000259" key="12">
    <source>
        <dbReference type="PROSITE" id="PS50112"/>
    </source>
</evidence>
<keyword evidence="4" id="KW-0808">Transferase</keyword>
<evidence type="ECO:0000256" key="6">
    <source>
        <dbReference type="ARBA" id="ARBA00023012"/>
    </source>
</evidence>
<feature type="domain" description="PAC" evidence="13">
    <location>
        <begin position="555"/>
        <end position="607"/>
    </location>
</feature>
<keyword evidence="6" id="KW-0902">Two-component regulatory system</keyword>
<dbReference type="EC" id="2.7.13.3" evidence="2"/>
<evidence type="ECO:0000259" key="10">
    <source>
        <dbReference type="PROSITE" id="PS50109"/>
    </source>
</evidence>
<dbReference type="InterPro" id="IPR035965">
    <property type="entry name" value="PAS-like_dom_sf"/>
</dbReference>
<proteinExistence type="predicted"/>
<dbReference type="SMART" id="SM00091">
    <property type="entry name" value="PAS"/>
    <property type="match status" value="2"/>
</dbReference>
<feature type="domain" description="PAS" evidence="12">
    <location>
        <begin position="330"/>
        <end position="373"/>
    </location>
</feature>
<dbReference type="InterPro" id="IPR029016">
    <property type="entry name" value="GAF-like_dom_sf"/>
</dbReference>
<dbReference type="Pfam" id="PF00072">
    <property type="entry name" value="Response_reg"/>
    <property type="match status" value="1"/>
</dbReference>
<keyword evidence="3 7" id="KW-0597">Phosphoprotein</keyword>
<name>A0A926ZXZ4_9NOST</name>
<feature type="coiled-coil region" evidence="8">
    <location>
        <begin position="313"/>
        <end position="340"/>
    </location>
</feature>
<reference evidence="15" key="1">
    <citation type="journal article" date="2020" name="ISME J.">
        <title>Comparative genomics reveals insights into cyanobacterial evolution and habitat adaptation.</title>
        <authorList>
            <person name="Chen M.Y."/>
            <person name="Teng W.K."/>
            <person name="Zhao L."/>
            <person name="Hu C.X."/>
            <person name="Zhou Y.K."/>
            <person name="Han B.P."/>
            <person name="Song L.R."/>
            <person name="Shu W.S."/>
        </authorList>
    </citation>
    <scope>NUCLEOTIDE SEQUENCE [LARGE SCALE GENOMIC DNA]</scope>
    <source>
        <strain evidence="15">FACHB-251</strain>
    </source>
</reference>
<dbReference type="InterPro" id="IPR000014">
    <property type="entry name" value="PAS"/>
</dbReference>
<dbReference type="Pfam" id="PF00512">
    <property type="entry name" value="HisKA"/>
    <property type="match status" value="1"/>
</dbReference>
<dbReference type="InterPro" id="IPR004358">
    <property type="entry name" value="Sig_transdc_His_kin-like_C"/>
</dbReference>
<dbReference type="SMART" id="SM00448">
    <property type="entry name" value="REC"/>
    <property type="match status" value="1"/>
</dbReference>
<dbReference type="CDD" id="cd00082">
    <property type="entry name" value="HisKA"/>
    <property type="match status" value="1"/>
</dbReference>
<dbReference type="InterPro" id="IPR011006">
    <property type="entry name" value="CheY-like_superfamily"/>
</dbReference>
<dbReference type="SUPFAM" id="SSF55785">
    <property type="entry name" value="PYP-like sensor domain (PAS domain)"/>
    <property type="match status" value="3"/>
</dbReference>
<dbReference type="PROSITE" id="PS50110">
    <property type="entry name" value="RESPONSE_REGULATORY"/>
    <property type="match status" value="1"/>
</dbReference>
<dbReference type="CDD" id="cd00130">
    <property type="entry name" value="PAS"/>
    <property type="match status" value="2"/>
</dbReference>
<feature type="transmembrane region" description="Helical" evidence="9">
    <location>
        <begin position="103"/>
        <end position="129"/>
    </location>
</feature>
<evidence type="ECO:0000313" key="14">
    <source>
        <dbReference type="EMBL" id="MBD2292027.1"/>
    </source>
</evidence>
<evidence type="ECO:0000313" key="15">
    <source>
        <dbReference type="Proteomes" id="UP000662185"/>
    </source>
</evidence>
<dbReference type="NCBIfam" id="TIGR00229">
    <property type="entry name" value="sensory_box"/>
    <property type="match status" value="2"/>
</dbReference>
<feature type="transmembrane region" description="Helical" evidence="9">
    <location>
        <begin position="155"/>
        <end position="174"/>
    </location>
</feature>
<dbReference type="Gene3D" id="3.30.450.40">
    <property type="match status" value="1"/>
</dbReference>
<feature type="transmembrane region" description="Helical" evidence="9">
    <location>
        <begin position="21"/>
        <end position="41"/>
    </location>
</feature>
<dbReference type="InterPro" id="IPR003594">
    <property type="entry name" value="HATPase_dom"/>
</dbReference>
<dbReference type="SMART" id="SM00065">
    <property type="entry name" value="GAF"/>
    <property type="match status" value="1"/>
</dbReference>
<dbReference type="InterPro" id="IPR003661">
    <property type="entry name" value="HisK_dim/P_dom"/>
</dbReference>
<dbReference type="Gene3D" id="3.30.450.20">
    <property type="entry name" value="PAS domain"/>
    <property type="match status" value="2"/>
</dbReference>
<accession>A0A926ZXZ4</accession>
<dbReference type="EMBL" id="JACJQU010000001">
    <property type="protein sequence ID" value="MBD2292027.1"/>
    <property type="molecule type" value="Genomic_DNA"/>
</dbReference>
<dbReference type="Pfam" id="PF01590">
    <property type="entry name" value="GAF"/>
    <property type="match status" value="1"/>
</dbReference>
<feature type="transmembrane region" description="Helical" evidence="9">
    <location>
        <begin position="181"/>
        <end position="203"/>
    </location>
</feature>
<protein>
    <recommendedName>
        <fullName evidence="2">histidine kinase</fullName>
        <ecNumber evidence="2">2.7.13.3</ecNumber>
    </recommendedName>
</protein>
<keyword evidence="9" id="KW-0812">Transmembrane</keyword>
<dbReference type="InterPro" id="IPR003018">
    <property type="entry name" value="GAF"/>
</dbReference>
<dbReference type="Gene3D" id="3.40.50.2300">
    <property type="match status" value="1"/>
</dbReference>
<keyword evidence="9" id="KW-0472">Membrane</keyword>
<evidence type="ECO:0000256" key="4">
    <source>
        <dbReference type="ARBA" id="ARBA00022679"/>
    </source>
</evidence>
<dbReference type="Pfam" id="PF13426">
    <property type="entry name" value="PAS_9"/>
    <property type="match status" value="2"/>
</dbReference>
<feature type="domain" description="Histidine kinase" evidence="10">
    <location>
        <begin position="925"/>
        <end position="1183"/>
    </location>
</feature>
<dbReference type="CDD" id="cd17580">
    <property type="entry name" value="REC_2_DhkD-like"/>
    <property type="match status" value="1"/>
</dbReference>
<feature type="transmembrane region" description="Helical" evidence="9">
    <location>
        <begin position="61"/>
        <end position="82"/>
    </location>
</feature>
<dbReference type="InterPro" id="IPR001789">
    <property type="entry name" value="Sig_transdc_resp-reg_receiver"/>
</dbReference>
<dbReference type="PROSITE" id="PS50109">
    <property type="entry name" value="HIS_KIN"/>
    <property type="match status" value="1"/>
</dbReference>
<comment type="catalytic activity">
    <reaction evidence="1">
        <text>ATP + protein L-histidine = ADP + protein N-phospho-L-histidine.</text>
        <dbReference type="EC" id="2.7.13.3"/>
    </reaction>
</comment>
<dbReference type="PROSITE" id="PS50112">
    <property type="entry name" value="PAS"/>
    <property type="match status" value="1"/>
</dbReference>
<dbReference type="SUPFAM" id="SSF47384">
    <property type="entry name" value="Homodimeric domain of signal transducing histidine kinase"/>
    <property type="match status" value="1"/>
</dbReference>
<feature type="transmembrane region" description="Helical" evidence="9">
    <location>
        <begin position="257"/>
        <end position="277"/>
    </location>
</feature>
<evidence type="ECO:0000256" key="2">
    <source>
        <dbReference type="ARBA" id="ARBA00012438"/>
    </source>
</evidence>
<organism evidence="14 15">
    <name type="scientific">Anabaena sphaerica FACHB-251</name>
    <dbReference type="NCBI Taxonomy" id="2692883"/>
    <lineage>
        <taxon>Bacteria</taxon>
        <taxon>Bacillati</taxon>
        <taxon>Cyanobacteriota</taxon>
        <taxon>Cyanophyceae</taxon>
        <taxon>Nostocales</taxon>
        <taxon>Nostocaceae</taxon>
        <taxon>Anabaena</taxon>
    </lineage>
</organism>
<evidence type="ECO:0000256" key="8">
    <source>
        <dbReference type="SAM" id="Coils"/>
    </source>
</evidence>
<dbReference type="SMART" id="SM00388">
    <property type="entry name" value="HisKA"/>
    <property type="match status" value="1"/>
</dbReference>
<dbReference type="SUPFAM" id="SSF52172">
    <property type="entry name" value="CheY-like"/>
    <property type="match status" value="1"/>
</dbReference>
<dbReference type="RefSeq" id="WP_190556087.1">
    <property type="nucleotide sequence ID" value="NZ_JACJQU010000001.1"/>
</dbReference>
<dbReference type="PRINTS" id="PR00344">
    <property type="entry name" value="BCTRLSENSOR"/>
</dbReference>
<dbReference type="Pfam" id="PF02518">
    <property type="entry name" value="HATPase_c"/>
    <property type="match status" value="1"/>
</dbReference>